<dbReference type="GO" id="GO:0005829">
    <property type="term" value="C:cytosol"/>
    <property type="evidence" value="ECO:0007669"/>
    <property type="project" value="TreeGrafter"/>
</dbReference>
<protein>
    <submittedName>
        <fullName evidence="1">DPYSL3 protein</fullName>
    </submittedName>
</protein>
<reference evidence="1" key="1">
    <citation type="submission" date="2022-01" db="EMBL/GenBank/DDBJ databases">
        <authorList>
            <person name="Braso-Vives M."/>
        </authorList>
    </citation>
    <scope>NUCLEOTIDE SEQUENCE</scope>
</reference>
<gene>
    <name evidence="1" type="primary">DPYSL3</name>
    <name evidence="1" type="ORF">BLAG_LOCUS4685</name>
</gene>
<dbReference type="GO" id="GO:0006208">
    <property type="term" value="P:pyrimidine nucleobase catabolic process"/>
    <property type="evidence" value="ECO:0007669"/>
    <property type="project" value="TreeGrafter"/>
</dbReference>
<organism evidence="1 2">
    <name type="scientific">Branchiostoma lanceolatum</name>
    <name type="common">Common lancelet</name>
    <name type="synonym">Amphioxus lanceolatum</name>
    <dbReference type="NCBI Taxonomy" id="7740"/>
    <lineage>
        <taxon>Eukaryota</taxon>
        <taxon>Metazoa</taxon>
        <taxon>Chordata</taxon>
        <taxon>Cephalochordata</taxon>
        <taxon>Leptocardii</taxon>
        <taxon>Amphioxiformes</taxon>
        <taxon>Branchiostomatidae</taxon>
        <taxon>Branchiostoma</taxon>
    </lineage>
</organism>
<dbReference type="SUPFAM" id="SSF51338">
    <property type="entry name" value="Composite domain of metallo-dependent hydrolases"/>
    <property type="match status" value="1"/>
</dbReference>
<dbReference type="InterPro" id="IPR011059">
    <property type="entry name" value="Metal-dep_hydrolase_composite"/>
</dbReference>
<dbReference type="Proteomes" id="UP000838412">
    <property type="component" value="Chromosome 11"/>
</dbReference>
<dbReference type="InterPro" id="IPR050378">
    <property type="entry name" value="Metallo-dep_Hydrolases_sf"/>
</dbReference>
<dbReference type="Gene3D" id="2.30.40.10">
    <property type="entry name" value="Urease, subunit C, domain 1"/>
    <property type="match status" value="1"/>
</dbReference>
<proteinExistence type="predicted"/>
<sequence length="125" mass="14145">MAARFIGEDQEDDNGTVIFHHYRPTELLTKVFDEDRFKDTICQEQNTSSATLREDVAEQVPSNLEAIRMFRFVPMAAQNRVLIQGGRVVNDDHSFDADVFVEDGVISEIGINLQLPGGPHLHAYR</sequence>
<name>A0A8J9YSE0_BRALA</name>
<dbReference type="GO" id="GO:0004157">
    <property type="term" value="F:dihydropyrimidinase activity"/>
    <property type="evidence" value="ECO:0007669"/>
    <property type="project" value="TreeGrafter"/>
</dbReference>
<accession>A0A8J9YSE0</accession>
<dbReference type="PANTHER" id="PTHR11647">
    <property type="entry name" value="HYDRANTOINASE/DIHYDROPYRIMIDINASE FAMILY MEMBER"/>
    <property type="match status" value="1"/>
</dbReference>
<dbReference type="EMBL" id="OV696696">
    <property type="protein sequence ID" value="CAH1240868.1"/>
    <property type="molecule type" value="Genomic_DNA"/>
</dbReference>
<keyword evidence="2" id="KW-1185">Reference proteome</keyword>
<dbReference type="OrthoDB" id="6537867at2759"/>
<dbReference type="PANTHER" id="PTHR11647:SF1">
    <property type="entry name" value="COLLAPSIN RESPONSE MEDIATOR PROTEIN"/>
    <property type="match status" value="1"/>
</dbReference>
<evidence type="ECO:0000313" key="1">
    <source>
        <dbReference type="EMBL" id="CAH1240868.1"/>
    </source>
</evidence>
<dbReference type="AlphaFoldDB" id="A0A8J9YSE0"/>
<evidence type="ECO:0000313" key="2">
    <source>
        <dbReference type="Proteomes" id="UP000838412"/>
    </source>
</evidence>